<feature type="domain" description="Major facilitator superfamily (MFS) profile" evidence="8">
    <location>
        <begin position="12"/>
        <end position="385"/>
    </location>
</feature>
<evidence type="ECO:0000313" key="10">
    <source>
        <dbReference type="Proteomes" id="UP000189933"/>
    </source>
</evidence>
<evidence type="ECO:0000256" key="1">
    <source>
        <dbReference type="ARBA" id="ARBA00004651"/>
    </source>
</evidence>
<reference evidence="10" key="1">
    <citation type="submission" date="2017-02" db="EMBL/GenBank/DDBJ databases">
        <authorList>
            <person name="Varghese N."/>
            <person name="Submissions S."/>
        </authorList>
    </citation>
    <scope>NUCLEOTIDE SEQUENCE [LARGE SCALE GENOMIC DNA]</scope>
    <source>
        <strain evidence="10">DSM 16521</strain>
    </source>
</reference>
<dbReference type="Proteomes" id="UP000189933">
    <property type="component" value="Unassembled WGS sequence"/>
</dbReference>
<dbReference type="InterPro" id="IPR036259">
    <property type="entry name" value="MFS_trans_sf"/>
</dbReference>
<dbReference type="GO" id="GO:0005886">
    <property type="term" value="C:plasma membrane"/>
    <property type="evidence" value="ECO:0007669"/>
    <property type="project" value="UniProtKB-SubCell"/>
</dbReference>
<keyword evidence="4 7" id="KW-0812">Transmembrane</keyword>
<dbReference type="PROSITE" id="PS50850">
    <property type="entry name" value="MFS"/>
    <property type="match status" value="1"/>
</dbReference>
<protein>
    <submittedName>
        <fullName evidence="9">Predicted arabinose efflux permease, MFS family</fullName>
    </submittedName>
</protein>
<feature type="transmembrane region" description="Helical" evidence="7">
    <location>
        <begin position="12"/>
        <end position="34"/>
    </location>
</feature>
<feature type="transmembrane region" description="Helical" evidence="7">
    <location>
        <begin position="201"/>
        <end position="221"/>
    </location>
</feature>
<feature type="transmembrane region" description="Helical" evidence="7">
    <location>
        <begin position="241"/>
        <end position="264"/>
    </location>
</feature>
<dbReference type="EMBL" id="FUXM01000023">
    <property type="protein sequence ID" value="SKA09490.1"/>
    <property type="molecule type" value="Genomic_DNA"/>
</dbReference>
<name>A0A1T4R0I3_9FIRM</name>
<dbReference type="InterPro" id="IPR011701">
    <property type="entry name" value="MFS"/>
</dbReference>
<dbReference type="Gene3D" id="1.20.1250.20">
    <property type="entry name" value="MFS general substrate transporter like domains"/>
    <property type="match status" value="2"/>
</dbReference>
<feature type="transmembrane region" description="Helical" evidence="7">
    <location>
        <begin position="139"/>
        <end position="159"/>
    </location>
</feature>
<keyword evidence="10" id="KW-1185">Reference proteome</keyword>
<dbReference type="RefSeq" id="WP_107758344.1">
    <property type="nucleotide sequence ID" value="NZ_FUXM01000023.1"/>
</dbReference>
<accession>A0A1T4R0I3</accession>
<comment type="subcellular location">
    <subcellularLocation>
        <location evidence="1">Cell membrane</location>
        <topology evidence="1">Multi-pass membrane protein</topology>
    </subcellularLocation>
</comment>
<keyword evidence="3" id="KW-1003">Cell membrane</keyword>
<feature type="transmembrane region" description="Helical" evidence="7">
    <location>
        <begin position="331"/>
        <end position="349"/>
    </location>
</feature>
<dbReference type="InterPro" id="IPR020846">
    <property type="entry name" value="MFS_dom"/>
</dbReference>
<evidence type="ECO:0000313" key="9">
    <source>
        <dbReference type="EMBL" id="SKA09490.1"/>
    </source>
</evidence>
<keyword evidence="5 7" id="KW-1133">Transmembrane helix</keyword>
<feature type="transmembrane region" description="Helical" evidence="7">
    <location>
        <begin position="165"/>
        <end position="189"/>
    </location>
</feature>
<feature type="transmembrane region" description="Helical" evidence="7">
    <location>
        <begin position="297"/>
        <end position="319"/>
    </location>
</feature>
<dbReference type="Pfam" id="PF07690">
    <property type="entry name" value="MFS_1"/>
    <property type="match status" value="2"/>
</dbReference>
<dbReference type="PANTHER" id="PTHR23517:SF3">
    <property type="entry name" value="INTEGRAL MEMBRANE TRANSPORT PROTEIN"/>
    <property type="match status" value="1"/>
</dbReference>
<evidence type="ECO:0000256" key="5">
    <source>
        <dbReference type="ARBA" id="ARBA00022989"/>
    </source>
</evidence>
<dbReference type="PANTHER" id="PTHR23517">
    <property type="entry name" value="RESISTANCE PROTEIN MDTM, PUTATIVE-RELATED-RELATED"/>
    <property type="match status" value="1"/>
</dbReference>
<gene>
    <name evidence="9" type="ORF">SAMN02745885_01884</name>
</gene>
<feature type="transmembrane region" description="Helical" evidence="7">
    <location>
        <begin position="46"/>
        <end position="66"/>
    </location>
</feature>
<evidence type="ECO:0000256" key="4">
    <source>
        <dbReference type="ARBA" id="ARBA00022692"/>
    </source>
</evidence>
<dbReference type="PRINTS" id="PR01035">
    <property type="entry name" value="TCRTETA"/>
</dbReference>
<feature type="transmembrane region" description="Helical" evidence="7">
    <location>
        <begin position="271"/>
        <end position="291"/>
    </location>
</feature>
<keyword evidence="2" id="KW-0813">Transport</keyword>
<evidence type="ECO:0000259" key="8">
    <source>
        <dbReference type="PROSITE" id="PS50850"/>
    </source>
</evidence>
<organism evidence="9 10">
    <name type="scientific">Carboxydocella sporoproducens DSM 16521</name>
    <dbReference type="NCBI Taxonomy" id="1121270"/>
    <lineage>
        <taxon>Bacteria</taxon>
        <taxon>Bacillati</taxon>
        <taxon>Bacillota</taxon>
        <taxon>Clostridia</taxon>
        <taxon>Eubacteriales</taxon>
        <taxon>Clostridiales Family XVI. Incertae Sedis</taxon>
        <taxon>Carboxydocella</taxon>
    </lineage>
</organism>
<evidence type="ECO:0000256" key="6">
    <source>
        <dbReference type="ARBA" id="ARBA00023136"/>
    </source>
</evidence>
<dbReference type="InterPro" id="IPR047200">
    <property type="entry name" value="MFS_YcaD-like"/>
</dbReference>
<feature type="transmembrane region" description="Helical" evidence="7">
    <location>
        <begin position="78"/>
        <end position="105"/>
    </location>
</feature>
<dbReference type="SUPFAM" id="SSF103473">
    <property type="entry name" value="MFS general substrate transporter"/>
    <property type="match status" value="1"/>
</dbReference>
<evidence type="ECO:0000256" key="2">
    <source>
        <dbReference type="ARBA" id="ARBA00022448"/>
    </source>
</evidence>
<dbReference type="InterPro" id="IPR050171">
    <property type="entry name" value="MFS_Transporters"/>
</dbReference>
<feature type="transmembrane region" description="Helical" evidence="7">
    <location>
        <begin position="361"/>
        <end position="380"/>
    </location>
</feature>
<dbReference type="AlphaFoldDB" id="A0A1T4R0I3"/>
<evidence type="ECO:0000256" key="7">
    <source>
        <dbReference type="SAM" id="Phobius"/>
    </source>
</evidence>
<keyword evidence="6 7" id="KW-0472">Membrane</keyword>
<sequence length="403" mass="43221">MGDKNFFNIQKQLLTLYLCIAVGGIGMGVVIPLIPLTLRDQGISTTTIGLIATTMSVSGALFAVPIGKLVDKFGSKVVLLTGLAIYGVCMLIFPFAKTIISYYIIRAIEGIGWAAIWVGTETIINLLSSPEDRIRNLGLYGVFTGLGIGVGPLLGMTGVERFGNYFPFIISFVISLLAMLMVLFFVENIKASYKKEKQVDSYLILGLIQLPLLAAFLYGVTETTVTSFLSLYLRELGLNSVETGTIITIFVLGGIAVPPLVGFFVKGLNKFIILLAAGLSLTACTLAFPWFKTSLLLNGGTLILGGSAGLLYVTALSIIGDRVDRSHMGTGNALFTSLYGIGSIVGPITGGVSYQYFGPRFIFYQIAAMAAVGLILILIIRLTSLIYRKVLDEKEAIGKGRES</sequence>
<feature type="transmembrane region" description="Helical" evidence="7">
    <location>
        <begin position="111"/>
        <end position="127"/>
    </location>
</feature>
<dbReference type="GO" id="GO:0022857">
    <property type="term" value="F:transmembrane transporter activity"/>
    <property type="evidence" value="ECO:0007669"/>
    <property type="project" value="InterPro"/>
</dbReference>
<dbReference type="InterPro" id="IPR001958">
    <property type="entry name" value="Tet-R_TetA/multi-R_MdtG-like"/>
</dbReference>
<proteinExistence type="predicted"/>
<dbReference type="CDD" id="cd17477">
    <property type="entry name" value="MFS_YcaD_like"/>
    <property type="match status" value="1"/>
</dbReference>
<evidence type="ECO:0000256" key="3">
    <source>
        <dbReference type="ARBA" id="ARBA00022475"/>
    </source>
</evidence>